<organism evidence="1 2">
    <name type="scientific">Populus alba</name>
    <name type="common">White poplar</name>
    <dbReference type="NCBI Taxonomy" id="43335"/>
    <lineage>
        <taxon>Eukaryota</taxon>
        <taxon>Viridiplantae</taxon>
        <taxon>Streptophyta</taxon>
        <taxon>Embryophyta</taxon>
        <taxon>Tracheophyta</taxon>
        <taxon>Spermatophyta</taxon>
        <taxon>Magnoliopsida</taxon>
        <taxon>eudicotyledons</taxon>
        <taxon>Gunneridae</taxon>
        <taxon>Pentapetalae</taxon>
        <taxon>rosids</taxon>
        <taxon>fabids</taxon>
        <taxon>Malpighiales</taxon>
        <taxon>Salicaceae</taxon>
        <taxon>Saliceae</taxon>
        <taxon>Populus</taxon>
    </lineage>
</organism>
<comment type="caution">
    <text evidence="1">The sequence shown here is derived from an EMBL/GenBank/DDBJ whole genome shotgun (WGS) entry which is preliminary data.</text>
</comment>
<dbReference type="Proteomes" id="UP000309997">
    <property type="component" value="Unassembled WGS sequence"/>
</dbReference>
<proteinExistence type="predicted"/>
<protein>
    <submittedName>
        <fullName evidence="1">Uncharacterized protein</fullName>
    </submittedName>
</protein>
<name>A0ACC4AWE4_POPAL</name>
<reference evidence="1 2" key="1">
    <citation type="journal article" date="2024" name="Plant Biotechnol. J.">
        <title>Genome and CRISPR/Cas9 system of a widespread forest tree (Populus alba) in the world.</title>
        <authorList>
            <person name="Liu Y.J."/>
            <person name="Jiang P.F."/>
            <person name="Han X.M."/>
            <person name="Li X.Y."/>
            <person name="Wang H.M."/>
            <person name="Wang Y.J."/>
            <person name="Wang X.X."/>
            <person name="Zeng Q.Y."/>
        </authorList>
    </citation>
    <scope>NUCLEOTIDE SEQUENCE [LARGE SCALE GENOMIC DNA]</scope>
    <source>
        <strain evidence="2">cv. PAL-ZL1</strain>
    </source>
</reference>
<keyword evidence="2" id="KW-1185">Reference proteome</keyword>
<gene>
    <name evidence="1" type="ORF">D5086_027813</name>
</gene>
<dbReference type="EMBL" id="RCHU02000015">
    <property type="protein sequence ID" value="KAL3570564.1"/>
    <property type="molecule type" value="Genomic_DNA"/>
</dbReference>
<evidence type="ECO:0000313" key="2">
    <source>
        <dbReference type="Proteomes" id="UP000309997"/>
    </source>
</evidence>
<sequence>MIGSVGNILGEENVNVSFMSVVPTPSLVLMGNLLGTEECSFHFLRSPRAATLTTLLSSSLESKPNPTPKLSLRRPFDLQNNGVVEES</sequence>
<accession>A0ACC4AWE4</accession>
<evidence type="ECO:0000313" key="1">
    <source>
        <dbReference type="EMBL" id="KAL3570564.1"/>
    </source>
</evidence>